<evidence type="ECO:0000313" key="4">
    <source>
        <dbReference type="Proteomes" id="UP000021315"/>
    </source>
</evidence>
<evidence type="ECO:0000313" key="3">
    <source>
        <dbReference type="EMBL" id="KFB76794.1"/>
    </source>
</evidence>
<feature type="domain" description="Ferrous iron transporter FeoA-like" evidence="2">
    <location>
        <begin position="14"/>
        <end position="94"/>
    </location>
</feature>
<dbReference type="Pfam" id="PF04023">
    <property type="entry name" value="FeoA"/>
    <property type="match status" value="1"/>
</dbReference>
<evidence type="ECO:0000256" key="1">
    <source>
        <dbReference type="ARBA" id="ARBA00023004"/>
    </source>
</evidence>
<dbReference type="InterPro" id="IPR008988">
    <property type="entry name" value="Transcriptional_repressor_C"/>
</dbReference>
<keyword evidence="4" id="KW-1185">Reference proteome</keyword>
<protein>
    <submittedName>
        <fullName evidence="3">FeoA domain protein</fullName>
    </submittedName>
</protein>
<proteinExistence type="predicted"/>
<reference evidence="3" key="1">
    <citation type="submission" date="2014-02" db="EMBL/GenBank/DDBJ databases">
        <title>Expanding our view of genomic diversity in Candidatus Accumulibacter clades.</title>
        <authorList>
            <person name="Skennerton C.T."/>
            <person name="Barr J.J."/>
            <person name="Slater F.R."/>
            <person name="Bond P.L."/>
            <person name="Tyson G.W."/>
        </authorList>
    </citation>
    <scope>NUCLEOTIDE SEQUENCE [LARGE SCALE GENOMIC DNA]</scope>
</reference>
<dbReference type="GO" id="GO:0046914">
    <property type="term" value="F:transition metal ion binding"/>
    <property type="evidence" value="ECO:0007669"/>
    <property type="project" value="InterPro"/>
</dbReference>
<dbReference type="InterPro" id="IPR007167">
    <property type="entry name" value="Fe-transptr_FeoA-like"/>
</dbReference>
<name>A0A080MHT2_9PROT</name>
<dbReference type="EMBL" id="JDST02000045">
    <property type="protein sequence ID" value="KFB76794.1"/>
    <property type="molecule type" value="Genomic_DNA"/>
</dbReference>
<dbReference type="STRING" id="1453999.AW06_002111"/>
<gene>
    <name evidence="3" type="ORF">AW06_002111</name>
</gene>
<organism evidence="3 4">
    <name type="scientific">Candidatus Accumulibacter cognatus</name>
    <dbReference type="NCBI Taxonomy" id="2954383"/>
    <lineage>
        <taxon>Bacteria</taxon>
        <taxon>Pseudomonadati</taxon>
        <taxon>Pseudomonadota</taxon>
        <taxon>Betaproteobacteria</taxon>
        <taxon>Candidatus Accumulibacter</taxon>
    </lineage>
</organism>
<dbReference type="SUPFAM" id="SSF50037">
    <property type="entry name" value="C-terminal domain of transcriptional repressors"/>
    <property type="match status" value="1"/>
</dbReference>
<keyword evidence="1" id="KW-0408">Iron</keyword>
<comment type="caution">
    <text evidence="3">The sequence shown here is derived from an EMBL/GenBank/DDBJ whole genome shotgun (WGS) entry which is preliminary data.</text>
</comment>
<sequence>MKKDTGSMNPQELIPLFDLPLGQEGIVSSRPNAINGEAADVALALRLFEIGFFDGERVRVVARGHPGGDPVAVRVGNTMFALRKFEAERVLVAPLGGKEP</sequence>
<dbReference type="SMART" id="SM00899">
    <property type="entry name" value="FeoA"/>
    <property type="match status" value="1"/>
</dbReference>
<dbReference type="RefSeq" id="WP_138677848.1">
    <property type="nucleotide sequence ID" value="NZ_JDST02000045.1"/>
</dbReference>
<dbReference type="Gene3D" id="2.30.30.90">
    <property type="match status" value="1"/>
</dbReference>
<dbReference type="InterPro" id="IPR038157">
    <property type="entry name" value="FeoA_core_dom"/>
</dbReference>
<evidence type="ECO:0000259" key="2">
    <source>
        <dbReference type="SMART" id="SM00899"/>
    </source>
</evidence>
<dbReference type="AlphaFoldDB" id="A0A080MHT2"/>
<accession>A0A080MHT2</accession>
<dbReference type="Proteomes" id="UP000021315">
    <property type="component" value="Unassembled WGS sequence"/>
</dbReference>